<dbReference type="InterPro" id="IPR054722">
    <property type="entry name" value="PolX-like_BBD"/>
</dbReference>
<dbReference type="EMBL" id="JAHUZN010000013">
    <property type="protein sequence ID" value="KAG8473268.1"/>
    <property type="molecule type" value="Genomic_DNA"/>
</dbReference>
<comment type="caution">
    <text evidence="2">The sequence shown here is derived from an EMBL/GenBank/DDBJ whole genome shotgun (WGS) entry which is preliminary data.</text>
</comment>
<proteinExistence type="predicted"/>
<dbReference type="Pfam" id="PF22936">
    <property type="entry name" value="Pol_BBD"/>
    <property type="match status" value="1"/>
</dbReference>
<feature type="domain" description="Retrovirus-related Pol polyprotein from transposon TNT 1-94-like beta-barrel" evidence="1">
    <location>
        <begin position="294"/>
        <end position="374"/>
    </location>
</feature>
<dbReference type="PANTHER" id="PTHR47592:SF31">
    <property type="entry name" value="ZINC FINGER, CCHC-TYPE-RELATED"/>
    <property type="match status" value="1"/>
</dbReference>
<dbReference type="OrthoDB" id="1000303at2759"/>
<protein>
    <recommendedName>
        <fullName evidence="1">Retrovirus-related Pol polyprotein from transposon TNT 1-94-like beta-barrel domain-containing protein</fullName>
    </recommendedName>
</protein>
<gene>
    <name evidence="2" type="ORF">CXB51_035191</name>
</gene>
<name>A0A8J5XQR9_9ROSI</name>
<dbReference type="AlphaFoldDB" id="A0A8J5XQR9"/>
<keyword evidence="3" id="KW-1185">Reference proteome</keyword>
<accession>A0A8J5XQR9</accession>
<reference evidence="2 3" key="1">
    <citation type="journal article" date="2021" name="bioRxiv">
        <title>The Gossypium anomalum genome as a resource for cotton improvement and evolutionary analysis of hybrid incompatibility.</title>
        <authorList>
            <person name="Grover C.E."/>
            <person name="Yuan D."/>
            <person name="Arick M.A."/>
            <person name="Miller E.R."/>
            <person name="Hu G."/>
            <person name="Peterson D.G."/>
            <person name="Wendel J.F."/>
            <person name="Udall J.A."/>
        </authorList>
    </citation>
    <scope>NUCLEOTIDE SEQUENCE [LARGE SCALE GENOMIC DNA]</scope>
    <source>
        <strain evidence="2">JFW-Udall</strain>
        <tissue evidence="2">Leaf</tissue>
    </source>
</reference>
<dbReference type="Pfam" id="PF14223">
    <property type="entry name" value="Retrotran_gag_2"/>
    <property type="match status" value="1"/>
</dbReference>
<evidence type="ECO:0000313" key="2">
    <source>
        <dbReference type="EMBL" id="KAG8473268.1"/>
    </source>
</evidence>
<sequence length="405" mass="47050">MATEATIAFKVMNQKFVKLDRFDGSNFNHWKEKMLFLLTVLNVAYILDPNLQPVEDLAFNANLEETAKVAELKKKSEEDNFTCRGHILNTLYHPLNDLYMSMQSAVEIWKAFEKKYNTERQCTNKFLTMKYFKFKMLDNIPVMDQVHELHVLVSRLRDLRVVILELLQVGAIISKLPSFWNNYRKKLMHMAEDFTVEKILRHLRIEEETQKHDAVYLPQSFKVNHVANPRTLKMKGHYIKDCRLLKKKQYAITSKANMVKDMDLAAMITEGIESLEIVMITELNIAMTNKSYNWWLESGATSHVCNDQQQFKSYELVANREVLMGNYQSVKVLGQGTVELNFTFGKKLALTNVLHVSDMKKNLLFVSILCNKGFKIILEFDKAHTPVWSKGHARATGRVLPRVTF</sequence>
<organism evidence="2 3">
    <name type="scientific">Gossypium anomalum</name>
    <dbReference type="NCBI Taxonomy" id="47600"/>
    <lineage>
        <taxon>Eukaryota</taxon>
        <taxon>Viridiplantae</taxon>
        <taxon>Streptophyta</taxon>
        <taxon>Embryophyta</taxon>
        <taxon>Tracheophyta</taxon>
        <taxon>Spermatophyta</taxon>
        <taxon>Magnoliopsida</taxon>
        <taxon>eudicotyledons</taxon>
        <taxon>Gunneridae</taxon>
        <taxon>Pentapetalae</taxon>
        <taxon>rosids</taxon>
        <taxon>malvids</taxon>
        <taxon>Malvales</taxon>
        <taxon>Malvaceae</taxon>
        <taxon>Malvoideae</taxon>
        <taxon>Gossypium</taxon>
    </lineage>
</organism>
<evidence type="ECO:0000259" key="1">
    <source>
        <dbReference type="Pfam" id="PF22936"/>
    </source>
</evidence>
<dbReference type="Proteomes" id="UP000701853">
    <property type="component" value="Chromosome 13"/>
</dbReference>
<dbReference type="PANTHER" id="PTHR47592">
    <property type="entry name" value="PBF68 PROTEIN"/>
    <property type="match status" value="1"/>
</dbReference>
<evidence type="ECO:0000313" key="3">
    <source>
        <dbReference type="Proteomes" id="UP000701853"/>
    </source>
</evidence>